<dbReference type="EC" id="2.4.-.-" evidence="6"/>
<evidence type="ECO:0000313" key="7">
    <source>
        <dbReference type="Proteomes" id="UP001139354"/>
    </source>
</evidence>
<dbReference type="SUPFAM" id="SSF53756">
    <property type="entry name" value="UDP-Glycosyltransferase/glycogen phosphorylase"/>
    <property type="match status" value="1"/>
</dbReference>
<comment type="caution">
    <text evidence="6">The sequence shown here is derived from an EMBL/GenBank/DDBJ whole genome shotgun (WGS) entry which is preliminary data.</text>
</comment>
<accession>A0A9X1LRQ8</accession>
<dbReference type="Gene3D" id="3.40.50.2000">
    <property type="entry name" value="Glycogen Phosphorylase B"/>
    <property type="match status" value="2"/>
</dbReference>
<dbReference type="PANTHER" id="PTHR43685:SF12">
    <property type="entry name" value="GLYCOSYL TRANSFERASE FAMILY 2"/>
    <property type="match status" value="1"/>
</dbReference>
<dbReference type="CDD" id="cd03801">
    <property type="entry name" value="GT4_PimA-like"/>
    <property type="match status" value="1"/>
</dbReference>
<gene>
    <name evidence="6" type="ORF">KEC57_00860</name>
</gene>
<dbReference type="Proteomes" id="UP001139354">
    <property type="component" value="Unassembled WGS sequence"/>
</dbReference>
<dbReference type="InterPro" id="IPR050834">
    <property type="entry name" value="Glycosyltransf_2"/>
</dbReference>
<protein>
    <submittedName>
        <fullName evidence="6">Glycosyltransferase</fullName>
        <ecNumber evidence="6">2.4.-.-</ecNumber>
    </submittedName>
</protein>
<sequence>MRIVFVSPMLPNPKPDNAGERYLLQLYSALDTAETLVIAPETPRSVAAVQPGAAAHLLIPFDDRSRRFMPRRLHNAWRHAFSVSPHAGFARALRQHPAARRALARADIVDVQWESSQLLLPLLRRLAPKARIVLTFHDVASQQKTRELAAARSLGARIKAAVGLAQARWLERRAHEWADELVVLSEKDRSILPRPDRATVVYPPIAADVVAHEPSGAGANGGDPRVLFIGPLWREPNREAVQWLVDAVWPIVRRAVPNAQLHVAGSLPESIAPLVPRAPGVTYAGFVDDLDGLYASSAVLAAPLQQGAGVKFKVLEAIARGVPTALTSIAAEGIGDAVFTPHSDDSAEGFAAQLIDALRNPDTARIRAMRGSEWASRRYGWAQFVRRVEAVYGPAAGNHDPVSTDDRRPAPAITVVIPSRNGAATLPDQLDAAAAEPEAGDLEIVVSDNGSQDRTVAVARAYAGAFGSLRVVDSSAAQGVSHARNVGARAARADRVVFIDADDEIRPGFVAAIRQALDDADAAGGLPVTGRLGPPDPAGAEAATALRRAPFGTMDYGVGCALGVRTDVLLGLGGFDESFREGHEEVEFCWRLQLAGGTLVGVPGAVVDYRQRPTPRSSFRQLRRYSRSAEQLRSRYVLSLGLPPASVERAAKALTRAVLFAARDLRRQGAIEVARRLGWTLGGLEGTIKYRRPARPAQEHSTDAAKPSPAP</sequence>
<evidence type="ECO:0000313" key="6">
    <source>
        <dbReference type="EMBL" id="MCC2030729.1"/>
    </source>
</evidence>
<evidence type="ECO:0000256" key="2">
    <source>
        <dbReference type="ARBA" id="ARBA00022679"/>
    </source>
</evidence>
<name>A0A9X1LRQ8_9MICO</name>
<dbReference type="InterPro" id="IPR029044">
    <property type="entry name" value="Nucleotide-diphossugar_trans"/>
</dbReference>
<dbReference type="Pfam" id="PF00535">
    <property type="entry name" value="Glycos_transf_2"/>
    <property type="match status" value="1"/>
</dbReference>
<dbReference type="InterPro" id="IPR001173">
    <property type="entry name" value="Glyco_trans_2-like"/>
</dbReference>
<dbReference type="RefSeq" id="WP_229382630.1">
    <property type="nucleotide sequence ID" value="NZ_JAGTTN010000001.1"/>
</dbReference>
<evidence type="ECO:0000256" key="1">
    <source>
        <dbReference type="ARBA" id="ARBA00022676"/>
    </source>
</evidence>
<evidence type="ECO:0000259" key="5">
    <source>
        <dbReference type="Pfam" id="PF13439"/>
    </source>
</evidence>
<dbReference type="Pfam" id="PF13692">
    <property type="entry name" value="Glyco_trans_1_4"/>
    <property type="match status" value="1"/>
</dbReference>
<dbReference type="PANTHER" id="PTHR43685">
    <property type="entry name" value="GLYCOSYLTRANSFERASE"/>
    <property type="match status" value="1"/>
</dbReference>
<reference evidence="6" key="1">
    <citation type="submission" date="2021-04" db="EMBL/GenBank/DDBJ databases">
        <title>Microbacterium tenobrionis sp. nov. and Microbacterium allomyrinae sp. nov., isolated from larvae of Tenobrio molitor and Allomyrina dichotoma, respectively.</title>
        <authorList>
            <person name="Lee S.D."/>
        </authorList>
    </citation>
    <scope>NUCLEOTIDE SEQUENCE</scope>
    <source>
        <strain evidence="6">BWT-G7</strain>
    </source>
</reference>
<evidence type="ECO:0000259" key="4">
    <source>
        <dbReference type="Pfam" id="PF00535"/>
    </source>
</evidence>
<feature type="domain" description="Glycosyltransferase 2-like" evidence="4">
    <location>
        <begin position="414"/>
        <end position="523"/>
    </location>
</feature>
<dbReference type="AlphaFoldDB" id="A0A9X1LRQ8"/>
<organism evidence="6 7">
    <name type="scientific">Microbacterium allomyrinae</name>
    <dbReference type="NCBI Taxonomy" id="2830666"/>
    <lineage>
        <taxon>Bacteria</taxon>
        <taxon>Bacillati</taxon>
        <taxon>Actinomycetota</taxon>
        <taxon>Actinomycetes</taxon>
        <taxon>Micrococcales</taxon>
        <taxon>Microbacteriaceae</taxon>
        <taxon>Microbacterium</taxon>
    </lineage>
</organism>
<dbReference type="GO" id="GO:0016757">
    <property type="term" value="F:glycosyltransferase activity"/>
    <property type="evidence" value="ECO:0007669"/>
    <property type="project" value="UniProtKB-KW"/>
</dbReference>
<dbReference type="SUPFAM" id="SSF53448">
    <property type="entry name" value="Nucleotide-diphospho-sugar transferases"/>
    <property type="match status" value="1"/>
</dbReference>
<dbReference type="Gene3D" id="3.90.550.10">
    <property type="entry name" value="Spore Coat Polysaccharide Biosynthesis Protein SpsA, Chain A"/>
    <property type="match status" value="1"/>
</dbReference>
<keyword evidence="1 6" id="KW-0328">Glycosyltransferase</keyword>
<dbReference type="Pfam" id="PF13439">
    <property type="entry name" value="Glyco_transf_4"/>
    <property type="match status" value="1"/>
</dbReference>
<evidence type="ECO:0000256" key="3">
    <source>
        <dbReference type="SAM" id="MobiDB-lite"/>
    </source>
</evidence>
<keyword evidence="2 6" id="KW-0808">Transferase</keyword>
<dbReference type="InterPro" id="IPR028098">
    <property type="entry name" value="Glyco_trans_4-like_N"/>
</dbReference>
<feature type="region of interest" description="Disordered" evidence="3">
    <location>
        <begin position="690"/>
        <end position="711"/>
    </location>
</feature>
<feature type="domain" description="Glycosyltransferase subfamily 4-like N-terminal" evidence="5">
    <location>
        <begin position="20"/>
        <end position="206"/>
    </location>
</feature>
<proteinExistence type="predicted"/>
<keyword evidence="7" id="KW-1185">Reference proteome</keyword>
<dbReference type="EMBL" id="JAGTTN010000001">
    <property type="protein sequence ID" value="MCC2030729.1"/>
    <property type="molecule type" value="Genomic_DNA"/>
</dbReference>